<dbReference type="Proteomes" id="UP001061302">
    <property type="component" value="Chromosome"/>
</dbReference>
<gene>
    <name evidence="4" type="primary">blaOXA</name>
    <name evidence="4" type="ORF">N8I74_17380</name>
</gene>
<evidence type="ECO:0000256" key="1">
    <source>
        <dbReference type="SAM" id="MobiDB-lite"/>
    </source>
</evidence>
<feature type="signal peptide" evidence="2">
    <location>
        <begin position="1"/>
        <end position="26"/>
    </location>
</feature>
<organism evidence="4 5">
    <name type="scientific">Chitiniphilus purpureus</name>
    <dbReference type="NCBI Taxonomy" id="2981137"/>
    <lineage>
        <taxon>Bacteria</taxon>
        <taxon>Pseudomonadati</taxon>
        <taxon>Pseudomonadota</taxon>
        <taxon>Betaproteobacteria</taxon>
        <taxon>Neisseriales</taxon>
        <taxon>Chitinibacteraceae</taxon>
        <taxon>Chitiniphilus</taxon>
    </lineage>
</organism>
<reference evidence="4" key="1">
    <citation type="submission" date="2022-10" db="EMBL/GenBank/DDBJ databases">
        <title>Chitiniphilus purpureus sp. nov., a novel chitin-degrading bacterium isolated from crawfish pond sediment.</title>
        <authorList>
            <person name="Li K."/>
        </authorList>
    </citation>
    <scope>NUCLEOTIDE SEQUENCE</scope>
    <source>
        <strain evidence="4">CD1</strain>
    </source>
</reference>
<feature type="chain" id="PRO_5046800891" evidence="2">
    <location>
        <begin position="27"/>
        <end position="379"/>
    </location>
</feature>
<keyword evidence="5" id="KW-1185">Reference proteome</keyword>
<evidence type="ECO:0000313" key="5">
    <source>
        <dbReference type="Proteomes" id="UP001061302"/>
    </source>
</evidence>
<dbReference type="EC" id="3.5.2.6" evidence="4"/>
<evidence type="ECO:0000256" key="2">
    <source>
        <dbReference type="SAM" id="SignalP"/>
    </source>
</evidence>
<feature type="compositionally biased region" description="Polar residues" evidence="1">
    <location>
        <begin position="337"/>
        <end position="349"/>
    </location>
</feature>
<dbReference type="InterPro" id="IPR012338">
    <property type="entry name" value="Beta-lactam/transpept-like"/>
</dbReference>
<name>A0ABY6DLH5_9NEIS</name>
<feature type="region of interest" description="Disordered" evidence="1">
    <location>
        <begin position="337"/>
        <end position="367"/>
    </location>
</feature>
<proteinExistence type="predicted"/>
<dbReference type="Gene3D" id="3.40.710.10">
    <property type="entry name" value="DD-peptidase/beta-lactamase superfamily"/>
    <property type="match status" value="1"/>
</dbReference>
<protein>
    <submittedName>
        <fullName evidence="4">Class D beta-lactamase</fullName>
        <ecNumber evidence="4">3.5.2.6</ecNumber>
    </submittedName>
</protein>
<feature type="domain" description="Penicillin-binding protein transpeptidase" evidence="3">
    <location>
        <begin position="58"/>
        <end position="262"/>
    </location>
</feature>
<accession>A0ABY6DLH5</accession>
<evidence type="ECO:0000259" key="3">
    <source>
        <dbReference type="Pfam" id="PF00905"/>
    </source>
</evidence>
<dbReference type="NCBIfam" id="NF012161">
    <property type="entry name" value="bla_class_D_main"/>
    <property type="match status" value="1"/>
</dbReference>
<dbReference type="GO" id="GO:0008800">
    <property type="term" value="F:beta-lactamase activity"/>
    <property type="evidence" value="ECO:0007669"/>
    <property type="project" value="UniProtKB-EC"/>
</dbReference>
<keyword evidence="4" id="KW-0378">Hydrolase</keyword>
<dbReference type="SUPFAM" id="SSF56601">
    <property type="entry name" value="beta-lactamase/transpeptidase-like"/>
    <property type="match status" value="1"/>
</dbReference>
<sequence length="379" mass="41588">MRLSIRPLSLLARAAMVLALSPLSHATGLIERPGWGALFERHGLHGTFVLYDVAAERTYVWNAGRARTRYTPASTYKIPNSLIALETGAVKDLDEVIPYGGGPTFLPQWAHDMALPEAIRVSNVPVYQQVARRIGHARMNFWVQRLGYGNQRIGHVIDQFWLQGPLAISALEQTRFLARLAQGHLPLSVRSQALVQQITVQESNPGYTLHAKTGWATDRQPHLGWWVGWVLRGGKVYSFALNVDLVNETDGAQRIPLGRALLQDAGVIPHPPAAYTALHRCTCGPQPRARAARRTPYNASTSNRPLHSSRVLALVSQPHSAAQPSYRAGKQAISVTIRPSSSRLSTAAASGSRPRRTRHAGVTRARPAAWLKAAPSIRT</sequence>
<dbReference type="InterPro" id="IPR001460">
    <property type="entry name" value="PCN-bd_Tpept"/>
</dbReference>
<dbReference type="Pfam" id="PF00905">
    <property type="entry name" value="Transpeptidase"/>
    <property type="match status" value="1"/>
</dbReference>
<dbReference type="EMBL" id="CP106753">
    <property type="protein sequence ID" value="UXY15063.1"/>
    <property type="molecule type" value="Genomic_DNA"/>
</dbReference>
<evidence type="ECO:0000313" key="4">
    <source>
        <dbReference type="EMBL" id="UXY15063.1"/>
    </source>
</evidence>
<keyword evidence="2" id="KW-0732">Signal</keyword>